<proteinExistence type="predicted"/>
<feature type="domain" description="TPM" evidence="2">
    <location>
        <begin position="1"/>
        <end position="41"/>
    </location>
</feature>
<organism evidence="3">
    <name type="scientific">Tanacetum cinerariifolium</name>
    <name type="common">Dalmatian daisy</name>
    <name type="synonym">Chrysanthemum cinerariifolium</name>
    <dbReference type="NCBI Taxonomy" id="118510"/>
    <lineage>
        <taxon>Eukaryota</taxon>
        <taxon>Viridiplantae</taxon>
        <taxon>Streptophyta</taxon>
        <taxon>Embryophyta</taxon>
        <taxon>Tracheophyta</taxon>
        <taxon>Spermatophyta</taxon>
        <taxon>Magnoliopsida</taxon>
        <taxon>eudicotyledons</taxon>
        <taxon>Gunneridae</taxon>
        <taxon>Pentapetalae</taxon>
        <taxon>asterids</taxon>
        <taxon>campanulids</taxon>
        <taxon>Asterales</taxon>
        <taxon>Asteraceae</taxon>
        <taxon>Asteroideae</taxon>
        <taxon>Anthemideae</taxon>
        <taxon>Anthemidinae</taxon>
        <taxon>Tanacetum</taxon>
    </lineage>
</organism>
<dbReference type="EMBL" id="BKCJ011216937">
    <property type="protein sequence ID" value="GFD05235.1"/>
    <property type="molecule type" value="Genomic_DNA"/>
</dbReference>
<feature type="compositionally biased region" description="Low complexity" evidence="1">
    <location>
        <begin position="92"/>
        <end position="135"/>
    </location>
</feature>
<dbReference type="Pfam" id="PF04536">
    <property type="entry name" value="TPM_phosphatase"/>
    <property type="match status" value="1"/>
</dbReference>
<name>A0A699T460_TANCI</name>
<reference evidence="3" key="1">
    <citation type="journal article" date="2019" name="Sci. Rep.">
        <title>Draft genome of Tanacetum cinerariifolium, the natural source of mosquito coil.</title>
        <authorList>
            <person name="Yamashiro T."/>
            <person name="Shiraishi A."/>
            <person name="Satake H."/>
            <person name="Nakayama K."/>
        </authorList>
    </citation>
    <scope>NUCLEOTIDE SEQUENCE</scope>
</reference>
<evidence type="ECO:0000313" key="3">
    <source>
        <dbReference type="EMBL" id="GFD05235.1"/>
    </source>
</evidence>
<evidence type="ECO:0000259" key="2">
    <source>
        <dbReference type="Pfam" id="PF04536"/>
    </source>
</evidence>
<gene>
    <name evidence="3" type="ORF">Tci_877204</name>
</gene>
<dbReference type="InterPro" id="IPR007621">
    <property type="entry name" value="TPM_dom"/>
</dbReference>
<feature type="non-terminal residue" evidence="3">
    <location>
        <position position="135"/>
    </location>
</feature>
<feature type="region of interest" description="Disordered" evidence="1">
    <location>
        <begin position="80"/>
        <end position="135"/>
    </location>
</feature>
<feature type="non-terminal residue" evidence="3">
    <location>
        <position position="1"/>
    </location>
</feature>
<comment type="caution">
    <text evidence="3">The sequence shown here is derived from an EMBL/GenBank/DDBJ whole genome shotgun (WGS) entry which is preliminary data.</text>
</comment>
<accession>A0A699T460</accession>
<dbReference type="Gene3D" id="3.10.310.50">
    <property type="match status" value="2"/>
</dbReference>
<sequence>ANMLNANDAKKLENGLRKYADTYGTQVVLVTVPSLGGTSAADVITPELTRRVITEQMTPAFKQGNYFAGLSKGLGTIMLAANPSSDPRKEAAGTTTPATASSATTPSGTSSLNTNAAATTTTPADSYPAATPEPA</sequence>
<protein>
    <recommendedName>
        <fullName evidence="2">TPM domain-containing protein</fullName>
    </recommendedName>
</protein>
<dbReference type="AlphaFoldDB" id="A0A699T460"/>
<evidence type="ECO:0000256" key="1">
    <source>
        <dbReference type="SAM" id="MobiDB-lite"/>
    </source>
</evidence>